<dbReference type="PANTHER" id="PTHR11804:SF84">
    <property type="entry name" value="SACCHAROLYSIN"/>
    <property type="match status" value="1"/>
</dbReference>
<reference evidence="9 10" key="1">
    <citation type="submission" date="2019-10" db="EMBL/GenBank/DDBJ databases">
        <authorList>
            <person name="Dong K."/>
        </authorList>
    </citation>
    <scope>NUCLEOTIDE SEQUENCE [LARGE SCALE GENOMIC DNA]</scope>
    <source>
        <strain evidence="9 10">DSM 28960</strain>
    </source>
</reference>
<dbReference type="AlphaFoldDB" id="A0A7X1Z9F9"/>
<keyword evidence="3 6" id="KW-0378">Hydrolase</keyword>
<comment type="caution">
    <text evidence="9">The sequence shown here is derived from an EMBL/GenBank/DDBJ whole genome shotgun (WGS) entry which is preliminary data.</text>
</comment>
<evidence type="ECO:0000256" key="6">
    <source>
        <dbReference type="RuleBase" id="RU368091"/>
    </source>
</evidence>
<dbReference type="NCBIfam" id="TIGR00181">
    <property type="entry name" value="pepF"/>
    <property type="match status" value="1"/>
</dbReference>
<dbReference type="Gene3D" id="1.10.1370.20">
    <property type="entry name" value="Oligoendopeptidase f, C-terminal domain"/>
    <property type="match status" value="1"/>
</dbReference>
<evidence type="ECO:0000256" key="4">
    <source>
        <dbReference type="ARBA" id="ARBA00022833"/>
    </source>
</evidence>
<keyword evidence="2 6" id="KW-0479">Metal-binding</keyword>
<dbReference type="InterPro" id="IPR004438">
    <property type="entry name" value="Peptidase_M3B"/>
</dbReference>
<dbReference type="RefSeq" id="WP_153495546.1">
    <property type="nucleotide sequence ID" value="NZ_CAXYUY010000017.1"/>
</dbReference>
<evidence type="ECO:0000256" key="3">
    <source>
        <dbReference type="ARBA" id="ARBA00022801"/>
    </source>
</evidence>
<dbReference type="EC" id="3.4.24.-" evidence="6"/>
<gene>
    <name evidence="9" type="primary">pepF</name>
    <name evidence="9" type="ORF">GHI93_03180</name>
</gene>
<dbReference type="GO" id="GO:0006508">
    <property type="term" value="P:proteolysis"/>
    <property type="evidence" value="ECO:0007669"/>
    <property type="project" value="UniProtKB-KW"/>
</dbReference>
<keyword evidence="10" id="KW-1185">Reference proteome</keyword>
<evidence type="ECO:0000256" key="1">
    <source>
        <dbReference type="ARBA" id="ARBA00022670"/>
    </source>
</evidence>
<dbReference type="OrthoDB" id="9766487at2"/>
<evidence type="ECO:0000313" key="9">
    <source>
        <dbReference type="EMBL" id="MQW38955.1"/>
    </source>
</evidence>
<dbReference type="GO" id="GO:0046872">
    <property type="term" value="F:metal ion binding"/>
    <property type="evidence" value="ECO:0007669"/>
    <property type="project" value="UniProtKB-UniRule"/>
</dbReference>
<dbReference type="Pfam" id="PF08439">
    <property type="entry name" value="Peptidase_M3_N"/>
    <property type="match status" value="1"/>
</dbReference>
<evidence type="ECO:0000256" key="2">
    <source>
        <dbReference type="ARBA" id="ARBA00022723"/>
    </source>
</evidence>
<comment type="similarity">
    <text evidence="6">Belongs to the peptidase M3B family.</text>
</comment>
<evidence type="ECO:0000313" key="10">
    <source>
        <dbReference type="Proteomes" id="UP000439550"/>
    </source>
</evidence>
<organism evidence="9 10">
    <name type="scientific">Lactococcus hircilactis</name>
    <dbReference type="NCBI Taxonomy" id="1494462"/>
    <lineage>
        <taxon>Bacteria</taxon>
        <taxon>Bacillati</taxon>
        <taxon>Bacillota</taxon>
        <taxon>Bacilli</taxon>
        <taxon>Lactobacillales</taxon>
        <taxon>Streptococcaceae</taxon>
        <taxon>Lactococcus</taxon>
    </lineage>
</organism>
<accession>A0A7X1Z9F9</accession>
<dbReference type="InterPro" id="IPR013647">
    <property type="entry name" value="OligopepF_N_dom"/>
</dbReference>
<evidence type="ECO:0000259" key="7">
    <source>
        <dbReference type="Pfam" id="PF01432"/>
    </source>
</evidence>
<dbReference type="CDD" id="cd09608">
    <property type="entry name" value="M3B_PepF"/>
    <property type="match status" value="1"/>
</dbReference>
<dbReference type="GO" id="GO:0006518">
    <property type="term" value="P:peptide metabolic process"/>
    <property type="evidence" value="ECO:0007669"/>
    <property type="project" value="TreeGrafter"/>
</dbReference>
<evidence type="ECO:0000256" key="5">
    <source>
        <dbReference type="ARBA" id="ARBA00023049"/>
    </source>
</evidence>
<keyword evidence="4 6" id="KW-0862">Zinc</keyword>
<comment type="cofactor">
    <cofactor evidence="6">
        <name>Zn(2+)</name>
        <dbReference type="ChEBI" id="CHEBI:29105"/>
    </cofactor>
    <text evidence="6">Binds 1 zinc ion.</text>
</comment>
<dbReference type="Pfam" id="PF01432">
    <property type="entry name" value="Peptidase_M3"/>
    <property type="match status" value="1"/>
</dbReference>
<dbReference type="InterPro" id="IPR042088">
    <property type="entry name" value="OligoPept_F_C"/>
</dbReference>
<keyword evidence="1 6" id="KW-0645">Protease</keyword>
<comment type="function">
    <text evidence="6">Has oligopeptidase activity and degrades a variety of small bioactive peptides.</text>
</comment>
<sequence>MAKKRDEITDDFKWDLTTVFKTDEDWEQELACVNSNLSGESSWDADAVHSAVDFSGHLLDSAEVLFEATSTMLSISRDVERLYVYASMKNDQDTKVTKYQGYQAKASALYAKFGEVFAFFEPEFMTLSETRYTEFLSEKPELKGYHHFFERLFAKKAHVLSQKEEKLLAGASEIFGAAAETFEILDNADVKFPMITDEEGKEVQLTHGNYISFMESKNRKVRKAAYEALYSNYEQFEHTYAKTLQTNVKADNFKAQVHGYSSAREAALAQNFVPEQVYDVLIEQVNRHLPLLHRYVALRQQILGVDDLKMYDLYCPLSSLDYKFNYSEAVDKAQEVLGIFGETYLKQVKRAFDEQWIDVKENVGKRSGAYSGGAYDTNAFMLLNWQETLDDLFTLVHEMGHSMHSTFTRENQPYVYGDYPIFLAEIASTTNENILTETLLDEAKDEKERFAILNHWLDGFRGTVYRQTQFAEFEQEIHRADAAGEVLTSEFLNDLYGRLNEKYYGLKASENREIQFEWARIPHFYYNFYVFQYATGFAAASYLAEKIVHGNEADRRAYLDYLKAGSSDYPLNVIKKAGVDMASGVYLESAFERFEKRLSMLEALVAKGVHRAR</sequence>
<dbReference type="PANTHER" id="PTHR11804">
    <property type="entry name" value="PROTEASE M3 THIMET OLIGOPEPTIDASE-RELATED"/>
    <property type="match status" value="1"/>
</dbReference>
<dbReference type="Gene3D" id="1.20.140.70">
    <property type="entry name" value="Oligopeptidase f, N-terminal domain"/>
    <property type="match status" value="1"/>
</dbReference>
<keyword evidence="5 6" id="KW-0482">Metalloprotease</keyword>
<dbReference type="SUPFAM" id="SSF55486">
    <property type="entry name" value="Metalloproteases ('zincins'), catalytic domain"/>
    <property type="match status" value="1"/>
</dbReference>
<dbReference type="InterPro" id="IPR045090">
    <property type="entry name" value="Pept_M3A_M3B"/>
</dbReference>
<evidence type="ECO:0000259" key="8">
    <source>
        <dbReference type="Pfam" id="PF08439"/>
    </source>
</evidence>
<feature type="domain" description="Oligopeptidase F N-terminal" evidence="8">
    <location>
        <begin position="123"/>
        <end position="192"/>
    </location>
</feature>
<protein>
    <recommendedName>
        <fullName evidence="6">Oligopeptidase F</fullName>
        <ecNumber evidence="6">3.4.24.-</ecNumber>
    </recommendedName>
</protein>
<name>A0A7X1Z9F9_9LACT</name>
<dbReference type="EMBL" id="WITJ01000004">
    <property type="protein sequence ID" value="MQW38955.1"/>
    <property type="molecule type" value="Genomic_DNA"/>
</dbReference>
<dbReference type="Proteomes" id="UP000439550">
    <property type="component" value="Unassembled WGS sequence"/>
</dbReference>
<proteinExistence type="inferred from homology"/>
<dbReference type="InterPro" id="IPR001567">
    <property type="entry name" value="Pept_M3A_M3B_dom"/>
</dbReference>
<dbReference type="GO" id="GO:0004222">
    <property type="term" value="F:metalloendopeptidase activity"/>
    <property type="evidence" value="ECO:0007669"/>
    <property type="project" value="UniProtKB-UniRule"/>
</dbReference>
<dbReference type="Gene3D" id="1.10.287.830">
    <property type="entry name" value="putative peptidase helix hairpin domain like"/>
    <property type="match status" value="1"/>
</dbReference>
<feature type="domain" description="Peptidase M3A/M3B catalytic" evidence="7">
    <location>
        <begin position="213"/>
        <end position="591"/>
    </location>
</feature>